<dbReference type="InterPro" id="IPR017946">
    <property type="entry name" value="PLC-like_Pdiesterase_TIM-brl"/>
</dbReference>
<evidence type="ECO:0000313" key="3">
    <source>
        <dbReference type="EMBL" id="KFH46254.1"/>
    </source>
</evidence>
<accession>A0A086TA72</accession>
<protein>
    <recommendedName>
        <fullName evidence="2">Altered inheritance of mitochondria protein 6</fullName>
    </recommendedName>
</protein>
<keyword evidence="4" id="KW-1185">Reference proteome</keyword>
<evidence type="ECO:0000313" key="4">
    <source>
        <dbReference type="Proteomes" id="UP000029964"/>
    </source>
</evidence>
<sequence>MSALQAGCIGVEADVWPYEGELFVAHKRDALSPDRTFRGLYTEPLARKLESMNTPHSTHPGREARGIFDADSSQTLVLLVDIKAEPETAWPLLLHALEPLRNRGWLTSTRAGKIATGPVTVVVTGKIPRQLLLLHEEDHNTPHDILLDAPLSVLAGSHYHSSNNSYWASDSFPKKIGYVWFGKLRSSQLHRVRQHVHEAHSRGLKARYWGLPTWPPTLRDHVWTALVQEGVDIINVDNLKGVAEAWEQLRIQ</sequence>
<organism evidence="3 4">
    <name type="scientific">Hapsidospora chrysogenum (strain ATCC 11550 / CBS 779.69 / DSM 880 / IAM 14645 / JCM 23072 / IMI 49137)</name>
    <name type="common">Acremonium chrysogenum</name>
    <dbReference type="NCBI Taxonomy" id="857340"/>
    <lineage>
        <taxon>Eukaryota</taxon>
        <taxon>Fungi</taxon>
        <taxon>Dikarya</taxon>
        <taxon>Ascomycota</taxon>
        <taxon>Pezizomycotina</taxon>
        <taxon>Sordariomycetes</taxon>
        <taxon>Hypocreomycetidae</taxon>
        <taxon>Hypocreales</taxon>
        <taxon>Bionectriaceae</taxon>
        <taxon>Hapsidospora</taxon>
    </lineage>
</organism>
<comment type="caution">
    <text evidence="3">The sequence shown here is derived from an EMBL/GenBank/DDBJ whole genome shotgun (WGS) entry which is preliminary data.</text>
</comment>
<dbReference type="Gene3D" id="3.20.20.190">
    <property type="entry name" value="Phosphatidylinositol (PI) phosphodiesterase"/>
    <property type="match status" value="1"/>
</dbReference>
<dbReference type="EMBL" id="JPKY01000021">
    <property type="protein sequence ID" value="KFH46254.1"/>
    <property type="molecule type" value="Genomic_DNA"/>
</dbReference>
<dbReference type="Proteomes" id="UP000029964">
    <property type="component" value="Unassembled WGS sequence"/>
</dbReference>
<dbReference type="GO" id="GO:0006629">
    <property type="term" value="P:lipid metabolic process"/>
    <property type="evidence" value="ECO:0007669"/>
    <property type="project" value="InterPro"/>
</dbReference>
<dbReference type="InterPro" id="IPR051236">
    <property type="entry name" value="HAT_RTT109-like"/>
</dbReference>
<reference evidence="4" key="1">
    <citation type="journal article" date="2014" name="Genome Announc.">
        <title>Genome sequence and annotation of Acremonium chrysogenum, producer of the beta-lactam antibiotic cephalosporin C.</title>
        <authorList>
            <person name="Terfehr D."/>
            <person name="Dahlmann T.A."/>
            <person name="Specht T."/>
            <person name="Zadra I."/>
            <person name="Kuernsteiner H."/>
            <person name="Kueck U."/>
        </authorList>
    </citation>
    <scope>NUCLEOTIDE SEQUENCE [LARGE SCALE GENOMIC DNA]</scope>
    <source>
        <strain evidence="4">ATCC 11550 / CBS 779.69 / DSM 880 / IAM 14645 / JCM 23072 / IMI 49137</strain>
    </source>
</reference>
<evidence type="ECO:0000256" key="2">
    <source>
        <dbReference type="ARBA" id="ARBA00014286"/>
    </source>
</evidence>
<gene>
    <name evidence="3" type="ORF">ACRE_028890</name>
</gene>
<dbReference type="SUPFAM" id="SSF51695">
    <property type="entry name" value="PLC-like phosphodiesterases"/>
    <property type="match status" value="1"/>
</dbReference>
<dbReference type="PANTHER" id="PTHR31571">
    <property type="entry name" value="ALTERED INHERITANCE OF MITOCHONDRIA PROTEIN 6"/>
    <property type="match status" value="1"/>
</dbReference>
<dbReference type="PANTHER" id="PTHR31571:SF1">
    <property type="entry name" value="ALTERED INHERITANCE OF MITOCHONDRIA PROTEIN 6"/>
    <property type="match status" value="1"/>
</dbReference>
<evidence type="ECO:0000256" key="1">
    <source>
        <dbReference type="ARBA" id="ARBA00008858"/>
    </source>
</evidence>
<proteinExistence type="inferred from homology"/>
<dbReference type="HOGENOM" id="CLU_031561_1_2_1"/>
<dbReference type="STRING" id="857340.A0A086TA72"/>
<name>A0A086TA72_HAPC1</name>
<dbReference type="AlphaFoldDB" id="A0A086TA72"/>
<comment type="similarity">
    <text evidence="1">Belongs to the AIM6 family.</text>
</comment>
<dbReference type="OrthoDB" id="4153866at2759"/>
<dbReference type="GO" id="GO:0008081">
    <property type="term" value="F:phosphoric diester hydrolase activity"/>
    <property type="evidence" value="ECO:0007669"/>
    <property type="project" value="InterPro"/>
</dbReference>